<evidence type="ECO:0000313" key="1">
    <source>
        <dbReference type="EMBL" id="EEA28682.1"/>
    </source>
</evidence>
<gene>
    <name evidence="1" type="ORF">PMAA_034800</name>
</gene>
<dbReference type="OrthoDB" id="5291055at2759"/>
<dbReference type="AlphaFoldDB" id="B6Q6S7"/>
<protein>
    <submittedName>
        <fullName evidence="1">Uncharacterized protein</fullName>
    </submittedName>
</protein>
<sequence>MPFANGLSSKPAYKFGVEIEMFIIFKAEPEDIRLEDTMASQLEKVADNIAELYNSTISELPPGEPEVKYPSMTRQDWKSDIVETHPTRWEINNFWEIHDDPSLYMFGIEQCDGWPLEFASPIFDYSIMMSHDHVVRGRYVYPWMSSIKKLFTFLQDKTIVLVDDECALQVSVSANDHYGWDSLEQVKSLSKSILYFEHAIRSVLPQDRHDNDYAKWNGSPTQTTSTITRMNPQFEGTSGVELRIALVDACATVAELIELMNNDQKRWSWNFTNLEADANSNLIHGRVEFRSPPAVDNWRECAAWIHFTMEFVHAAISTRATMHRLGAFESDWEGLMKFLDSVPPLMSNDSKVTYRRELGLSDN</sequence>
<dbReference type="VEuPathDB" id="FungiDB:PMAA_034800"/>
<dbReference type="PANTHER" id="PTHR36847:SF1">
    <property type="entry name" value="AMIDOLIGASE ENZYME"/>
    <property type="match status" value="1"/>
</dbReference>
<dbReference type="PhylomeDB" id="B6Q6S7"/>
<evidence type="ECO:0000313" key="2">
    <source>
        <dbReference type="Proteomes" id="UP000001294"/>
    </source>
</evidence>
<proteinExistence type="predicted"/>
<keyword evidence="2" id="KW-1185">Reference proteome</keyword>
<dbReference type="PANTHER" id="PTHR36847">
    <property type="entry name" value="AMIDOLIGASE ENZYME"/>
    <property type="match status" value="1"/>
</dbReference>
<reference evidence="2" key="1">
    <citation type="journal article" date="2015" name="Genome Announc.">
        <title>Genome sequence of the AIDS-associated pathogen Penicillium marneffei (ATCC18224) and its near taxonomic relative Talaromyces stipitatus (ATCC10500).</title>
        <authorList>
            <person name="Nierman W.C."/>
            <person name="Fedorova-Abrams N.D."/>
            <person name="Andrianopoulos A."/>
        </authorList>
    </citation>
    <scope>NUCLEOTIDE SEQUENCE [LARGE SCALE GENOMIC DNA]</scope>
    <source>
        <strain evidence="2">ATCC 18224 / CBS 334.59 / QM 7333</strain>
    </source>
</reference>
<accession>B6Q6S7</accession>
<dbReference type="Proteomes" id="UP000001294">
    <property type="component" value="Unassembled WGS sequence"/>
</dbReference>
<dbReference type="HOGENOM" id="CLU_763280_0_0_1"/>
<organism evidence="1 2">
    <name type="scientific">Talaromyces marneffei (strain ATCC 18224 / CBS 334.59 / QM 7333)</name>
    <name type="common">Penicillium marneffei</name>
    <dbReference type="NCBI Taxonomy" id="441960"/>
    <lineage>
        <taxon>Eukaryota</taxon>
        <taxon>Fungi</taxon>
        <taxon>Dikarya</taxon>
        <taxon>Ascomycota</taxon>
        <taxon>Pezizomycotina</taxon>
        <taxon>Eurotiomycetes</taxon>
        <taxon>Eurotiomycetidae</taxon>
        <taxon>Eurotiales</taxon>
        <taxon>Trichocomaceae</taxon>
        <taxon>Talaromyces</taxon>
        <taxon>Talaromyces sect. Talaromyces</taxon>
    </lineage>
</organism>
<dbReference type="EMBL" id="DS995899">
    <property type="protein sequence ID" value="EEA28682.1"/>
    <property type="molecule type" value="Genomic_DNA"/>
</dbReference>
<name>B6Q6S7_TALMQ</name>